<dbReference type="InterPro" id="IPR002480">
    <property type="entry name" value="DAHP_synth_2"/>
</dbReference>
<dbReference type="InterPro" id="IPR013785">
    <property type="entry name" value="Aldolase_TIM"/>
</dbReference>
<evidence type="ECO:0000256" key="2">
    <source>
        <dbReference type="ARBA" id="ARBA00012694"/>
    </source>
</evidence>
<dbReference type="PANTHER" id="PTHR21337:SF0">
    <property type="entry name" value="PHOSPHO-2-DEHYDRO-3-DEOXYHEPTONATE ALDOLASE"/>
    <property type="match status" value="1"/>
</dbReference>
<accession>A0A3B0TIJ9</accession>
<dbReference type="EMBL" id="UOEO01000091">
    <property type="protein sequence ID" value="VAW18495.1"/>
    <property type="molecule type" value="Genomic_DNA"/>
</dbReference>
<evidence type="ECO:0000256" key="1">
    <source>
        <dbReference type="ARBA" id="ARBA00008911"/>
    </source>
</evidence>
<sequence>MFLQMAVVLTHGASKPVIKVGRVAGQFAKPRSADTETIDGIELPSYRGDIINGIGFDPGARIPDPERMIMAYRQSAATLNLLRAFASGGFADLARVHEWTTGFMKQSEFYPRYKEIADKIEDAIKFMAALGMTSDNVPALRTTNLFTSHEALLLGYEEALTRRDSITDKYYATSGHMLWIGDRTRQPDGAHVEFFSGINNPIGLKCGPTLKRDDLLTLIDKLNPENEPGRLTLISRFGAPKVADHLPALIETVKEAGASVVWCCDPMHGNTTKASSGYKTRPFDQVLSEVKSFFDIHRQMNTYAGGVHVEMTGANVTECVGGVAAVTEATLSDRYHTHCDPRLNASQALELAFLIAEEIREQKPQEPNQKDQKSQ</sequence>
<dbReference type="Pfam" id="PF01474">
    <property type="entry name" value="DAHP_synth_2"/>
    <property type="match status" value="1"/>
</dbReference>
<proteinExistence type="inferred from homology"/>
<evidence type="ECO:0000256" key="3">
    <source>
        <dbReference type="ARBA" id="ARBA00022679"/>
    </source>
</evidence>
<dbReference type="EC" id="2.5.1.54" evidence="2"/>
<keyword evidence="3 4" id="KW-0808">Transferase</keyword>
<dbReference type="GO" id="GO:0003849">
    <property type="term" value="F:3-deoxy-7-phosphoheptulonate synthase activity"/>
    <property type="evidence" value="ECO:0007669"/>
    <property type="project" value="UniProtKB-EC"/>
</dbReference>
<dbReference type="AlphaFoldDB" id="A0A3B0TIJ9"/>
<dbReference type="SUPFAM" id="SSF51569">
    <property type="entry name" value="Aldolase"/>
    <property type="match status" value="1"/>
</dbReference>
<organism evidence="4">
    <name type="scientific">hydrothermal vent metagenome</name>
    <dbReference type="NCBI Taxonomy" id="652676"/>
    <lineage>
        <taxon>unclassified sequences</taxon>
        <taxon>metagenomes</taxon>
        <taxon>ecological metagenomes</taxon>
    </lineage>
</organism>
<name>A0A3B0TIJ9_9ZZZZ</name>
<gene>
    <name evidence="4" type="ORF">MNBD_ALPHA12-2223</name>
</gene>
<reference evidence="4" key="1">
    <citation type="submission" date="2018-06" db="EMBL/GenBank/DDBJ databases">
        <authorList>
            <person name="Zhirakovskaya E."/>
        </authorList>
    </citation>
    <scope>NUCLEOTIDE SEQUENCE</scope>
</reference>
<dbReference type="Gene3D" id="3.20.20.70">
    <property type="entry name" value="Aldolase class I"/>
    <property type="match status" value="2"/>
</dbReference>
<evidence type="ECO:0000313" key="4">
    <source>
        <dbReference type="EMBL" id="VAW18495.1"/>
    </source>
</evidence>
<dbReference type="GO" id="GO:0009073">
    <property type="term" value="P:aromatic amino acid family biosynthetic process"/>
    <property type="evidence" value="ECO:0007669"/>
    <property type="project" value="InterPro"/>
</dbReference>
<dbReference type="PANTHER" id="PTHR21337">
    <property type="entry name" value="PHOSPHO-2-DEHYDRO-3-DEOXYHEPTONATE ALDOLASE 1, 2"/>
    <property type="match status" value="1"/>
</dbReference>
<comment type="similarity">
    <text evidence="1">Belongs to the class-II DAHP synthase family.</text>
</comment>
<protein>
    <recommendedName>
        <fullName evidence="2">3-deoxy-7-phosphoheptulonate synthase</fullName>
        <ecNumber evidence="2">2.5.1.54</ecNumber>
    </recommendedName>
</protein>